<dbReference type="EMBL" id="JAGINT010000001">
    <property type="protein sequence ID" value="MBP2349036.1"/>
    <property type="molecule type" value="Genomic_DNA"/>
</dbReference>
<name>A0ABS4UBM2_9ACTN</name>
<protein>
    <submittedName>
        <fullName evidence="1">Uncharacterized protein</fullName>
    </submittedName>
</protein>
<sequence>MVVLEAGSPDSYNAIRAQLTLTDCIRRISPAQWQQGNWPNSGRLQLHHTGCLVTSLSTPGRTLYIPGGVDASQEWLKAANSLGHTLFVVVPPSSTANHAAAATDSPRSNTSDDMAIRLVDLAHAGQLTAGLAAHSNNLRAG</sequence>
<dbReference type="Proteomes" id="UP000755585">
    <property type="component" value="Unassembled WGS sequence"/>
</dbReference>
<organism evidence="1 2">
    <name type="scientific">Kribbella aluminosa</name>
    <dbReference type="NCBI Taxonomy" id="416017"/>
    <lineage>
        <taxon>Bacteria</taxon>
        <taxon>Bacillati</taxon>
        <taxon>Actinomycetota</taxon>
        <taxon>Actinomycetes</taxon>
        <taxon>Propionibacteriales</taxon>
        <taxon>Kribbellaceae</taxon>
        <taxon>Kribbella</taxon>
    </lineage>
</organism>
<reference evidence="1 2" key="1">
    <citation type="submission" date="2021-03" db="EMBL/GenBank/DDBJ databases">
        <title>Sequencing the genomes of 1000 actinobacteria strains.</title>
        <authorList>
            <person name="Klenk H.-P."/>
        </authorList>
    </citation>
    <scope>NUCLEOTIDE SEQUENCE [LARGE SCALE GENOMIC DNA]</scope>
    <source>
        <strain evidence="1 2">DSM 18824</strain>
    </source>
</reference>
<gene>
    <name evidence="1" type="ORF">JOF29_000119</name>
</gene>
<evidence type="ECO:0000313" key="1">
    <source>
        <dbReference type="EMBL" id="MBP2349036.1"/>
    </source>
</evidence>
<proteinExistence type="predicted"/>
<keyword evidence="2" id="KW-1185">Reference proteome</keyword>
<evidence type="ECO:0000313" key="2">
    <source>
        <dbReference type="Proteomes" id="UP000755585"/>
    </source>
</evidence>
<accession>A0ABS4UBM2</accession>
<dbReference type="RefSeq" id="WP_344748857.1">
    <property type="nucleotide sequence ID" value="NZ_BAAAVU010000028.1"/>
</dbReference>
<comment type="caution">
    <text evidence="1">The sequence shown here is derived from an EMBL/GenBank/DDBJ whole genome shotgun (WGS) entry which is preliminary data.</text>
</comment>